<sequence>MSPILDGANGREYGDMRDYIGPTLFQPHQARHAIRDAHEKKITPMIGYYSGLASVPITRWLAPMGFDFVWIDWEHCAMNVETMTTMVHETTFLSSGRTIPFVRVPGHDESSIAYALDAGASIVVPHVDTVEQAKQVLSATKFGKRHKGIRSAPPFRYVPNLTDTALEPERGLWESLNNQAALMIQIETLEGVKNLDSILTEVPDIDIVWFGTLDARVSMGLPAGLSIQGDEPEWLDAVELFHSTVTKHNKPYAGFTFATGDGLRKATSNMAIHKEGPSKHEDKSYTTSASSPTRRNSPSNASVPNGYAVTDVRASSLDFSPLQKRQNGIIKNGDLKDFGSGTQGSVSGLITAVSHATFPSWANTILMISLIFGGCCSNVFALEAIIKDESSAGFFMTVNLLNNWAFVYKISVPLHIIVRSGGPVASMIVGFFYNGKRYSKLQILAVSMLTLGVVGAALADAATKGQSIRPSSGSGANDSTLTTSVVGFTILALAMILAAFQGIYADWLYETYGRSHWKEALFYSHTLSLPCFLPGYSQLSSQLRVLSASPPLLFKLPPAAMESGSGSSPVSSSIGSHVSLLLRFLQGNAIFRSILAHTPVQLAYLLVNALTQYLCIRGVHLLSAKSSSLTVTIVLNIRKLVSLLLSIYLFGNNLASGILAGAVLVFVGGGLYGIEGARLKKKRD</sequence>
<keyword evidence="7 10" id="KW-0472">Membrane</keyword>
<evidence type="ECO:0000256" key="10">
    <source>
        <dbReference type="SAM" id="Phobius"/>
    </source>
</evidence>
<name>A0A507QSE6_MONPU</name>
<protein>
    <recommendedName>
        <fullName evidence="11">HpcH/HpaI aldolase/citrate lyase domain-containing protein</fullName>
    </recommendedName>
</protein>
<keyword evidence="2" id="KW-0813">Transport</keyword>
<evidence type="ECO:0000313" key="12">
    <source>
        <dbReference type="EMBL" id="TQB69927.1"/>
    </source>
</evidence>
<feature type="transmembrane region" description="Helical" evidence="10">
    <location>
        <begin position="392"/>
        <end position="410"/>
    </location>
</feature>
<feature type="transmembrane region" description="Helical" evidence="10">
    <location>
        <begin position="441"/>
        <end position="459"/>
    </location>
</feature>
<dbReference type="InterPro" id="IPR013657">
    <property type="entry name" value="SCL35B1-4/HUT1"/>
</dbReference>
<dbReference type="PANTHER" id="PTHR30502:SF8">
    <property type="entry name" value="SYNTHASE, PUTATIVE-RELATED"/>
    <property type="match status" value="1"/>
</dbReference>
<feature type="compositionally biased region" description="Polar residues" evidence="9">
    <location>
        <begin position="285"/>
        <end position="303"/>
    </location>
</feature>
<feature type="compositionally biased region" description="Basic and acidic residues" evidence="9">
    <location>
        <begin position="273"/>
        <end position="284"/>
    </location>
</feature>
<dbReference type="GO" id="GO:0055085">
    <property type="term" value="P:transmembrane transport"/>
    <property type="evidence" value="ECO:0007669"/>
    <property type="project" value="InterPro"/>
</dbReference>
<dbReference type="InterPro" id="IPR040442">
    <property type="entry name" value="Pyrv_kinase-like_dom_sf"/>
</dbReference>
<dbReference type="Proteomes" id="UP000319663">
    <property type="component" value="Unassembled WGS sequence"/>
</dbReference>
<comment type="caution">
    <text evidence="12">The sequence shown here is derived from an EMBL/GenBank/DDBJ whole genome shotgun (WGS) entry which is preliminary data.</text>
</comment>
<dbReference type="AlphaFoldDB" id="A0A507QSE6"/>
<evidence type="ECO:0000256" key="8">
    <source>
        <dbReference type="ARBA" id="ARBA00023239"/>
    </source>
</evidence>
<proteinExistence type="predicted"/>
<keyword evidence="13" id="KW-1185">Reference proteome</keyword>
<feature type="transmembrane region" description="Helical" evidence="10">
    <location>
        <begin position="416"/>
        <end position="434"/>
    </location>
</feature>
<keyword evidence="5" id="KW-0479">Metal-binding</keyword>
<keyword evidence="8" id="KW-0456">Lyase</keyword>
<dbReference type="GO" id="GO:0005737">
    <property type="term" value="C:cytoplasm"/>
    <property type="evidence" value="ECO:0007669"/>
    <property type="project" value="TreeGrafter"/>
</dbReference>
<evidence type="ECO:0000256" key="7">
    <source>
        <dbReference type="ARBA" id="ARBA00023136"/>
    </source>
</evidence>
<keyword evidence="6 10" id="KW-1133">Transmembrane helix</keyword>
<keyword evidence="3" id="KW-0762">Sugar transport</keyword>
<feature type="region of interest" description="Disordered" evidence="9">
    <location>
        <begin position="273"/>
        <end position="305"/>
    </location>
</feature>
<dbReference type="PANTHER" id="PTHR30502">
    <property type="entry name" value="2-KETO-3-DEOXY-L-RHAMNONATE ALDOLASE"/>
    <property type="match status" value="1"/>
</dbReference>
<feature type="transmembrane region" description="Helical" evidence="10">
    <location>
        <begin position="479"/>
        <end position="500"/>
    </location>
</feature>
<accession>A0A507QSE6</accession>
<feature type="transmembrane region" description="Helical" evidence="10">
    <location>
        <begin position="654"/>
        <end position="674"/>
    </location>
</feature>
<gene>
    <name evidence="12" type="ORF">MPDQ_001246</name>
</gene>
<evidence type="ECO:0000313" key="13">
    <source>
        <dbReference type="Proteomes" id="UP000319663"/>
    </source>
</evidence>
<dbReference type="GO" id="GO:0016832">
    <property type="term" value="F:aldehyde-lyase activity"/>
    <property type="evidence" value="ECO:0007669"/>
    <property type="project" value="TreeGrafter"/>
</dbReference>
<dbReference type="GO" id="GO:0012505">
    <property type="term" value="C:endomembrane system"/>
    <property type="evidence" value="ECO:0007669"/>
    <property type="project" value="UniProtKB-SubCell"/>
</dbReference>
<dbReference type="SUPFAM" id="SSF51621">
    <property type="entry name" value="Phosphoenolpyruvate/pyruvate domain"/>
    <property type="match status" value="1"/>
</dbReference>
<evidence type="ECO:0000256" key="5">
    <source>
        <dbReference type="ARBA" id="ARBA00022723"/>
    </source>
</evidence>
<evidence type="ECO:0000256" key="6">
    <source>
        <dbReference type="ARBA" id="ARBA00022989"/>
    </source>
</evidence>
<evidence type="ECO:0000256" key="1">
    <source>
        <dbReference type="ARBA" id="ARBA00004127"/>
    </source>
</evidence>
<evidence type="ECO:0000259" key="11">
    <source>
        <dbReference type="Pfam" id="PF03328"/>
    </source>
</evidence>
<dbReference type="Gene3D" id="3.20.20.60">
    <property type="entry name" value="Phosphoenolpyruvate-binding domains"/>
    <property type="match status" value="1"/>
</dbReference>
<evidence type="ECO:0000256" key="4">
    <source>
        <dbReference type="ARBA" id="ARBA00022692"/>
    </source>
</evidence>
<dbReference type="STRING" id="5098.A0A507QSE6"/>
<dbReference type="InterPro" id="IPR015813">
    <property type="entry name" value="Pyrv/PenolPyrv_kinase-like_dom"/>
</dbReference>
<feature type="domain" description="HpcH/HpaI aldolase/citrate lyase" evidence="11">
    <location>
        <begin position="47"/>
        <end position="222"/>
    </location>
</feature>
<comment type="subcellular location">
    <subcellularLocation>
        <location evidence="1">Endomembrane system</location>
        <topology evidence="1">Multi-pass membrane protein</topology>
    </subcellularLocation>
</comment>
<dbReference type="Pfam" id="PF08449">
    <property type="entry name" value="UAA"/>
    <property type="match status" value="1"/>
</dbReference>
<evidence type="ECO:0000256" key="3">
    <source>
        <dbReference type="ARBA" id="ARBA00022597"/>
    </source>
</evidence>
<feature type="transmembrane region" description="Helical" evidence="10">
    <location>
        <begin position="361"/>
        <end position="380"/>
    </location>
</feature>
<evidence type="ECO:0000256" key="2">
    <source>
        <dbReference type="ARBA" id="ARBA00022448"/>
    </source>
</evidence>
<feature type="transmembrane region" description="Helical" evidence="10">
    <location>
        <begin position="628"/>
        <end position="648"/>
    </location>
</feature>
<organism evidence="12 13">
    <name type="scientific">Monascus purpureus</name>
    <name type="common">Red mold</name>
    <name type="synonym">Monascus anka</name>
    <dbReference type="NCBI Taxonomy" id="5098"/>
    <lineage>
        <taxon>Eukaryota</taxon>
        <taxon>Fungi</taxon>
        <taxon>Dikarya</taxon>
        <taxon>Ascomycota</taxon>
        <taxon>Pezizomycotina</taxon>
        <taxon>Eurotiomycetes</taxon>
        <taxon>Eurotiomycetidae</taxon>
        <taxon>Eurotiales</taxon>
        <taxon>Aspergillaceae</taxon>
        <taxon>Monascus</taxon>
    </lineage>
</organism>
<dbReference type="GO" id="GO:0046872">
    <property type="term" value="F:metal ion binding"/>
    <property type="evidence" value="ECO:0007669"/>
    <property type="project" value="UniProtKB-KW"/>
</dbReference>
<dbReference type="InterPro" id="IPR050251">
    <property type="entry name" value="HpcH-HpaI_aldolase"/>
</dbReference>
<dbReference type="EMBL" id="VIFY01000130">
    <property type="protein sequence ID" value="TQB69927.1"/>
    <property type="molecule type" value="Genomic_DNA"/>
</dbReference>
<keyword evidence="4 10" id="KW-0812">Transmembrane</keyword>
<dbReference type="Pfam" id="PF03328">
    <property type="entry name" value="HpcH_HpaI"/>
    <property type="match status" value="1"/>
</dbReference>
<dbReference type="InterPro" id="IPR005000">
    <property type="entry name" value="Aldolase/citrate-lyase_domain"/>
</dbReference>
<reference evidence="12 13" key="1">
    <citation type="submission" date="2019-06" db="EMBL/GenBank/DDBJ databases">
        <title>Wine fermentation using esterase from Monascus purpureus.</title>
        <authorList>
            <person name="Geng C."/>
            <person name="Zhang Y."/>
        </authorList>
    </citation>
    <scope>NUCLEOTIDE SEQUENCE [LARGE SCALE GENOMIC DNA]</scope>
    <source>
        <strain evidence="12">HQ1</strain>
    </source>
</reference>
<evidence type="ECO:0000256" key="9">
    <source>
        <dbReference type="SAM" id="MobiDB-lite"/>
    </source>
</evidence>